<dbReference type="KEGG" id="acry:AC20117_00270"/>
<dbReference type="EMBL" id="FNKH01000002">
    <property type="protein sequence ID" value="SDR00166.1"/>
    <property type="molecule type" value="Genomic_DNA"/>
</dbReference>
<name>A0A1H1FI65_9MICC</name>
<keyword evidence="2" id="KW-1185">Reference proteome</keyword>
<dbReference type="STRING" id="37928.SAMN04489742_3444"/>
<organism evidence="1 2">
    <name type="scientific">Crystallibacter crystallopoietes</name>
    <dbReference type="NCBI Taxonomy" id="37928"/>
    <lineage>
        <taxon>Bacteria</taxon>
        <taxon>Bacillati</taxon>
        <taxon>Actinomycetota</taxon>
        <taxon>Actinomycetes</taxon>
        <taxon>Micrococcales</taxon>
        <taxon>Micrococcaceae</taxon>
        <taxon>Crystallibacter</taxon>
    </lineage>
</organism>
<dbReference type="InterPro" id="IPR009351">
    <property type="entry name" value="AlkZ-like"/>
</dbReference>
<dbReference type="Proteomes" id="UP000181917">
    <property type="component" value="Unassembled WGS sequence"/>
</dbReference>
<dbReference type="OrthoDB" id="9787207at2"/>
<protein>
    <recommendedName>
        <fullName evidence="3">Winged helix-turn-helix domain-containing protein</fullName>
    </recommendedName>
</protein>
<accession>A0A1H1FI65</accession>
<dbReference type="PANTHER" id="PTHR30528:SF0">
    <property type="entry name" value="CYTOPLASMIC PROTEIN"/>
    <property type="match status" value="1"/>
</dbReference>
<reference evidence="1 2" key="1">
    <citation type="submission" date="2016-10" db="EMBL/GenBank/DDBJ databases">
        <authorList>
            <person name="de Groot N.N."/>
        </authorList>
    </citation>
    <scope>NUCLEOTIDE SEQUENCE [LARGE SCALE GENOMIC DNA]</scope>
    <source>
        <strain evidence="1 2">DSM 20117</strain>
    </source>
</reference>
<dbReference type="AlphaFoldDB" id="A0A1H1FI65"/>
<evidence type="ECO:0000313" key="2">
    <source>
        <dbReference type="Proteomes" id="UP000181917"/>
    </source>
</evidence>
<dbReference type="Pfam" id="PF06224">
    <property type="entry name" value="AlkZ-like"/>
    <property type="match status" value="1"/>
</dbReference>
<dbReference type="PANTHER" id="PTHR30528">
    <property type="entry name" value="CYTOPLASMIC PROTEIN"/>
    <property type="match status" value="1"/>
</dbReference>
<evidence type="ECO:0008006" key="3">
    <source>
        <dbReference type="Google" id="ProtNLM"/>
    </source>
</evidence>
<evidence type="ECO:0000313" key="1">
    <source>
        <dbReference type="EMBL" id="SDR00166.1"/>
    </source>
</evidence>
<gene>
    <name evidence="1" type="ORF">SAMN04489742_3444</name>
</gene>
<sequence length="423" mass="47546">MSAPLSLRQARRIALAAQSLHRERPTGLVSARAVGRTFDRLQLLQIDSVNVLTRAHYLPLFSRLGNYDVEILHRFAGKAPRRMVEYWAHEASYIRPDHFNDLRVWQKRKWVGASAMDPDTRDDLSARIMQALASSRPLSARAVAERIGHAEIRSTTQWGWNWNAAKRVLEDLFERGDISAAGRNAQFERLYALTGKVMPKGVDPSLRPEKHDAMVRLIDAAATAHGIGTLKCFADYFRIPLQPAAAALRQLLAEGRVEEVSVEGWQGPHYLHTEALRPRAARGRALLGPFDSLVFERRRLERLFHFHYRIEIYTPAAQRRYGYYVLPFLLRESLCARVDLKADRSAGLLLVKGAFSEADAPADTAVELAAELELMSRWLGLEGVRVEDRGDLAGPLKNLLAGHRRSSLVRPAGTKAEVDTSLP</sequence>
<dbReference type="RefSeq" id="WP_074701570.1">
    <property type="nucleotide sequence ID" value="NZ_CP018863.1"/>
</dbReference>
<proteinExistence type="predicted"/>